<feature type="transmembrane region" description="Helical" evidence="1">
    <location>
        <begin position="62"/>
        <end position="84"/>
    </location>
</feature>
<sequence length="156" mass="18088">MIYMEIGPSTVVGISLSLISIFLYFIKTSNPKVSRDYDIFFSSVGLLCGGILIFQGWRLDPILLLCQILLSGTTIFFIAESLWLRTNKITLTSKFSNFFVNTQNLFKSNHNILYNKNTNLVNLKNSHKWYINRKLLVVHKYVINWFSIDYTGPIDY</sequence>
<dbReference type="EMBL" id="KU646495">
    <property type="protein sequence ID" value="ANI25907.1"/>
    <property type="molecule type" value="Genomic_DNA"/>
</dbReference>
<dbReference type="Pfam" id="PF07444">
    <property type="entry name" value="Ycf66_N"/>
    <property type="match status" value="1"/>
</dbReference>
<dbReference type="AlphaFoldDB" id="A0A191T6A7"/>
<name>A0A191T6A7_9VIRI</name>
<protein>
    <submittedName>
        <fullName evidence="2">Hypothetical chloroplast RF66</fullName>
    </submittedName>
</protein>
<dbReference type="RefSeq" id="YP_009258716.1">
    <property type="nucleotide sequence ID" value="NC_030359.1"/>
</dbReference>
<feature type="transmembrane region" description="Helical" evidence="1">
    <location>
        <begin position="37"/>
        <end position="56"/>
    </location>
</feature>
<organism evidence="2">
    <name type="scientific">Cylindrocystis brebissonii</name>
    <dbReference type="NCBI Taxonomy" id="102167"/>
    <lineage>
        <taxon>Eukaryota</taxon>
        <taxon>Viridiplantae</taxon>
        <taxon>Streptophyta</taxon>
        <taxon>Zygnematophyceae</taxon>
        <taxon>Zygnematophycidae</taxon>
        <taxon>Zygnematales</taxon>
        <taxon>Mesotaeniaceae</taxon>
        <taxon>Cylindrocystis</taxon>
    </lineage>
</organism>
<evidence type="ECO:0000313" key="2">
    <source>
        <dbReference type="EMBL" id="ANI25907.1"/>
    </source>
</evidence>
<keyword evidence="2" id="KW-0934">Plastid</keyword>
<dbReference type="InterPro" id="IPR010004">
    <property type="entry name" value="Uncharacterised_Ycf66"/>
</dbReference>
<geneLocation type="chloroplast" evidence="2"/>
<accession>A0A191T6A7</accession>
<evidence type="ECO:0000256" key="1">
    <source>
        <dbReference type="SAM" id="Phobius"/>
    </source>
</evidence>
<proteinExistence type="predicted"/>
<keyword evidence="1" id="KW-0472">Membrane</keyword>
<keyword evidence="1" id="KW-0812">Transmembrane</keyword>
<dbReference type="GeneID" id="27985234"/>
<keyword evidence="1" id="KW-1133">Transmembrane helix</keyword>
<feature type="transmembrane region" description="Helical" evidence="1">
    <location>
        <begin position="6"/>
        <end position="25"/>
    </location>
</feature>
<reference evidence="2" key="1">
    <citation type="journal article" date="2016" name="Front. Plant Sci.">
        <title>Comparative Chloroplast Genome Analyses of Streptophyte Green Algae Uncover Major Structural Alterations in the Klebsormidiophyceae, Coleochaetophyceae and Zygnematophyceae.</title>
        <authorList>
            <person name="Lemieux C."/>
            <person name="Otis C."/>
            <person name="Turmel M."/>
        </authorList>
    </citation>
    <scope>NUCLEOTIDE SEQUENCE</scope>
</reference>
<gene>
    <name evidence="2" type="primary">ycf66</name>
</gene>
<keyword evidence="2" id="KW-0150">Chloroplast</keyword>